<reference evidence="8" key="1">
    <citation type="submission" date="2021-09" db="EMBL/GenBank/DDBJ databases">
        <authorList>
            <consortium name="AG Swart"/>
            <person name="Singh M."/>
            <person name="Singh A."/>
            <person name="Seah K."/>
            <person name="Emmerich C."/>
        </authorList>
    </citation>
    <scope>NUCLEOTIDE SEQUENCE</scope>
    <source>
        <strain evidence="8">ATCC30299</strain>
    </source>
</reference>
<evidence type="ECO:0000256" key="3">
    <source>
        <dbReference type="ARBA" id="ARBA00022750"/>
    </source>
</evidence>
<proteinExistence type="inferred from homology"/>
<dbReference type="PANTHER" id="PTHR47966:SF51">
    <property type="entry name" value="BETA-SITE APP-CLEAVING ENZYME, ISOFORM A-RELATED"/>
    <property type="match status" value="1"/>
</dbReference>
<feature type="domain" description="Peptidase A1" evidence="7">
    <location>
        <begin position="63"/>
        <end position="384"/>
    </location>
</feature>
<comment type="similarity">
    <text evidence="1 6">Belongs to the peptidase A1 family.</text>
</comment>
<dbReference type="SUPFAM" id="SSF50630">
    <property type="entry name" value="Acid proteases"/>
    <property type="match status" value="1"/>
</dbReference>
<name>A0AAU9IKN3_9CILI</name>
<keyword evidence="2 6" id="KW-0645">Protease</keyword>
<dbReference type="PRINTS" id="PR00792">
    <property type="entry name" value="PEPSIN"/>
</dbReference>
<dbReference type="Gene3D" id="2.40.70.10">
    <property type="entry name" value="Acid Proteases"/>
    <property type="match status" value="2"/>
</dbReference>
<comment type="caution">
    <text evidence="8">The sequence shown here is derived from an EMBL/GenBank/DDBJ whole genome shotgun (WGS) entry which is preliminary data.</text>
</comment>
<dbReference type="InterPro" id="IPR021109">
    <property type="entry name" value="Peptidase_aspartic_dom_sf"/>
</dbReference>
<protein>
    <recommendedName>
        <fullName evidence="7">Peptidase A1 domain-containing protein</fullName>
    </recommendedName>
</protein>
<evidence type="ECO:0000256" key="4">
    <source>
        <dbReference type="ARBA" id="ARBA00022801"/>
    </source>
</evidence>
<keyword evidence="3 6" id="KW-0064">Aspartyl protease</keyword>
<accession>A0AAU9IKN3</accession>
<keyword evidence="4 6" id="KW-0378">Hydrolase</keyword>
<gene>
    <name evidence="8" type="ORF">BSTOLATCC_MIC229</name>
</gene>
<evidence type="ECO:0000313" key="8">
    <source>
        <dbReference type="EMBL" id="CAG9310015.1"/>
    </source>
</evidence>
<evidence type="ECO:0000256" key="1">
    <source>
        <dbReference type="ARBA" id="ARBA00007447"/>
    </source>
</evidence>
<dbReference type="FunFam" id="2.40.70.10:FF:000115">
    <property type="entry name" value="Lysosomal aspartic protease"/>
    <property type="match status" value="1"/>
</dbReference>
<dbReference type="PROSITE" id="PS00141">
    <property type="entry name" value="ASP_PROTEASE"/>
    <property type="match status" value="2"/>
</dbReference>
<sequence>MKMDWLKFITLVALAYAYLKIPLVKTSRQSLPVPNSFSSLKFSTNLYGSNTTSYFENYFNVQYSGIIRLGSPPVEFKVIFDTGSSWLWVPSIECKIICHTSFNYFNTSDSSTYKPLRKKVKLVYGKGYAEGELSQDNLLIGDLQKFNVVNQTFISVWTTKDFQGLNADGILGLGFKVLSNGYNTMLDNLQEQGHIEKKIFSVYLNDNKFNSEIKPNLESAILIGGYDLATYSSEEKLKFVKVFSETGFWTVFLSNIKINEVLIPAVSFLAVIDTGTSLITVPRLDVDEIKLRIRQRGECFEENEVLICDCGDKFDISVYPDISFELGSNQKCFLSPYDYFLQVGNICQLLFSPSPINNIWVLGDVFIRKYYTIFDAENSQIAFSSVIKTN</sequence>
<evidence type="ECO:0000256" key="5">
    <source>
        <dbReference type="PIRSR" id="PIRSR601461-1"/>
    </source>
</evidence>
<evidence type="ECO:0000256" key="6">
    <source>
        <dbReference type="RuleBase" id="RU000454"/>
    </source>
</evidence>
<dbReference type="AlphaFoldDB" id="A0AAU9IKN3"/>
<dbReference type="InterPro" id="IPR001969">
    <property type="entry name" value="Aspartic_peptidase_AS"/>
</dbReference>
<evidence type="ECO:0000259" key="7">
    <source>
        <dbReference type="PROSITE" id="PS51767"/>
    </source>
</evidence>
<dbReference type="InterPro" id="IPR033121">
    <property type="entry name" value="PEPTIDASE_A1"/>
</dbReference>
<feature type="active site" evidence="5">
    <location>
        <position position="273"/>
    </location>
</feature>
<organism evidence="8 9">
    <name type="scientific">Blepharisma stoltei</name>
    <dbReference type="NCBI Taxonomy" id="1481888"/>
    <lineage>
        <taxon>Eukaryota</taxon>
        <taxon>Sar</taxon>
        <taxon>Alveolata</taxon>
        <taxon>Ciliophora</taxon>
        <taxon>Postciliodesmatophora</taxon>
        <taxon>Heterotrichea</taxon>
        <taxon>Heterotrichida</taxon>
        <taxon>Blepharismidae</taxon>
        <taxon>Blepharisma</taxon>
    </lineage>
</organism>
<evidence type="ECO:0000313" key="9">
    <source>
        <dbReference type="Proteomes" id="UP001162131"/>
    </source>
</evidence>
<dbReference type="PROSITE" id="PS51767">
    <property type="entry name" value="PEPTIDASE_A1"/>
    <property type="match status" value="1"/>
</dbReference>
<keyword evidence="9" id="KW-1185">Reference proteome</keyword>
<dbReference type="Proteomes" id="UP001162131">
    <property type="component" value="Unassembled WGS sequence"/>
</dbReference>
<dbReference type="GO" id="GO:0016485">
    <property type="term" value="P:protein processing"/>
    <property type="evidence" value="ECO:0007669"/>
    <property type="project" value="UniProtKB-ARBA"/>
</dbReference>
<dbReference type="EMBL" id="CAJZBQ010000001">
    <property type="protein sequence ID" value="CAG9310015.1"/>
    <property type="molecule type" value="Genomic_DNA"/>
</dbReference>
<dbReference type="GO" id="GO:0004190">
    <property type="term" value="F:aspartic-type endopeptidase activity"/>
    <property type="evidence" value="ECO:0007669"/>
    <property type="project" value="UniProtKB-KW"/>
</dbReference>
<dbReference type="Pfam" id="PF00026">
    <property type="entry name" value="Asp"/>
    <property type="match status" value="1"/>
</dbReference>
<dbReference type="InterPro" id="IPR001461">
    <property type="entry name" value="Aspartic_peptidase_A1"/>
</dbReference>
<dbReference type="Gene3D" id="2.60.40.1960">
    <property type="match status" value="1"/>
</dbReference>
<evidence type="ECO:0000256" key="2">
    <source>
        <dbReference type="ARBA" id="ARBA00022670"/>
    </source>
</evidence>
<dbReference type="PANTHER" id="PTHR47966">
    <property type="entry name" value="BETA-SITE APP-CLEAVING ENZYME, ISOFORM A-RELATED"/>
    <property type="match status" value="1"/>
</dbReference>
<feature type="active site" evidence="5">
    <location>
        <position position="81"/>
    </location>
</feature>